<feature type="transmembrane region" description="Helical" evidence="2">
    <location>
        <begin position="16"/>
        <end position="35"/>
    </location>
</feature>
<dbReference type="Proteomes" id="UP000238916">
    <property type="component" value="Unassembled WGS sequence"/>
</dbReference>
<organism evidence="3 4">
    <name type="scientific">Candidatus Desulfosporosinus infrequens</name>
    <dbReference type="NCBI Taxonomy" id="2043169"/>
    <lineage>
        <taxon>Bacteria</taxon>
        <taxon>Bacillati</taxon>
        <taxon>Bacillota</taxon>
        <taxon>Clostridia</taxon>
        <taxon>Eubacteriales</taxon>
        <taxon>Desulfitobacteriaceae</taxon>
        <taxon>Desulfosporosinus</taxon>
    </lineage>
</organism>
<feature type="compositionally biased region" description="Polar residues" evidence="1">
    <location>
        <begin position="53"/>
        <end position="76"/>
    </location>
</feature>
<keyword evidence="2" id="KW-1133">Transmembrane helix</keyword>
<evidence type="ECO:0000256" key="1">
    <source>
        <dbReference type="SAM" id="MobiDB-lite"/>
    </source>
</evidence>
<accession>A0A2U3KB27</accession>
<dbReference type="OrthoDB" id="1797122at2"/>
<reference evidence="4" key="1">
    <citation type="submission" date="2018-02" db="EMBL/GenBank/DDBJ databases">
        <authorList>
            <person name="Hausmann B."/>
        </authorList>
    </citation>
    <scope>NUCLEOTIDE SEQUENCE [LARGE SCALE GENOMIC DNA]</scope>
    <source>
        <strain evidence="4">Peat soil MAG SbF1</strain>
    </source>
</reference>
<proteinExistence type="predicted"/>
<feature type="compositionally biased region" description="Low complexity" evidence="1">
    <location>
        <begin position="77"/>
        <end position="86"/>
    </location>
</feature>
<dbReference type="EMBL" id="OMOF01000079">
    <property type="protein sequence ID" value="SPF36872.1"/>
    <property type="molecule type" value="Genomic_DNA"/>
</dbReference>
<keyword evidence="2" id="KW-0472">Membrane</keyword>
<sequence length="272" mass="29306">MNQWGRQPTRKDSRTLVIGIVILSIIGYLLLPNLYKTLNISSDPVVTATNLNNVNPSSPYEPNDLNSSGYPTQNFLSDNNTSNSDNRNSQLTTGYWILFLSNGTFQQFSVNAQVYAFLQELIQSDRKGTAAITVFLVDNGQIRQHIVSNETYAVISNIATINARASNNSTYSPPPQTTMPPNTVINETMTINNLSTTGFIVALNPALNGLVASNFTLHNSLGNPVVITGASSSDNGASYVISVVMSAGQTYTLTVADAGYTFGAVQNIVIPQ</sequence>
<evidence type="ECO:0000313" key="3">
    <source>
        <dbReference type="EMBL" id="SPF36872.1"/>
    </source>
</evidence>
<protein>
    <submittedName>
        <fullName evidence="3">Uncharacterized protein</fullName>
    </submittedName>
</protein>
<evidence type="ECO:0000256" key="2">
    <source>
        <dbReference type="SAM" id="Phobius"/>
    </source>
</evidence>
<evidence type="ECO:0000313" key="4">
    <source>
        <dbReference type="Proteomes" id="UP000238916"/>
    </source>
</evidence>
<keyword evidence="2" id="KW-0812">Transmembrane</keyword>
<feature type="region of interest" description="Disordered" evidence="1">
    <location>
        <begin position="53"/>
        <end position="86"/>
    </location>
</feature>
<dbReference type="AlphaFoldDB" id="A0A2U3KB27"/>
<name>A0A2U3KB27_9FIRM</name>
<gene>
    <name evidence="3" type="ORF">SBF1_170009</name>
</gene>